<keyword evidence="4" id="KW-1185">Reference proteome</keyword>
<dbReference type="CDD" id="cd06193">
    <property type="entry name" value="siderophore_interacting"/>
    <property type="match status" value="1"/>
</dbReference>
<comment type="caution">
    <text evidence="3">The sequence shown here is derived from an EMBL/GenBank/DDBJ whole genome shotgun (WGS) entry which is preliminary data.</text>
</comment>
<feature type="compositionally biased region" description="Basic and acidic residues" evidence="1">
    <location>
        <begin position="1"/>
        <end position="25"/>
    </location>
</feature>
<sequence length="305" mass="32906">MVSSEERQRPPQERSDRVAAPEGGRRRGGTQHVLDVVGTERLAPQLVRIHLGGDGFDAFVTGADAERIAKTDKYVKILFAKPELGLQPPFDLDALRETLSPDDMPVRRTYTVRSLDTAARTIAIDFVVHGDEGVAGPWAAAAVAGDRLCFSGPGGQYAPSTEDVEHLLIGDDSAIPAIAAAVDALPATARGLVLIEVESAANELALSTPAGVKLRWTHRRADDGSLADYGTALVAAVQALAPPVGAVDVFAHGEREAMKELRRILHTEWGLERRSMSLSAYWAKGRSEDRFQAEKREPVGQIFED</sequence>
<proteinExistence type="predicted"/>
<gene>
    <name evidence="3" type="ORF">GCM10009777_02240</name>
</gene>
<dbReference type="Pfam" id="PF04954">
    <property type="entry name" value="SIP"/>
    <property type="match status" value="1"/>
</dbReference>
<dbReference type="Pfam" id="PF08021">
    <property type="entry name" value="FAD_binding_9"/>
    <property type="match status" value="1"/>
</dbReference>
<dbReference type="EMBL" id="BAAAOH010000001">
    <property type="protein sequence ID" value="GAA1973624.1"/>
    <property type="molecule type" value="Genomic_DNA"/>
</dbReference>
<evidence type="ECO:0000259" key="2">
    <source>
        <dbReference type="PROSITE" id="PS51384"/>
    </source>
</evidence>
<evidence type="ECO:0000313" key="4">
    <source>
        <dbReference type="Proteomes" id="UP001500326"/>
    </source>
</evidence>
<dbReference type="Gene3D" id="3.40.50.80">
    <property type="entry name" value="Nucleotide-binding domain of ferredoxin-NADP reductase (FNR) module"/>
    <property type="match status" value="1"/>
</dbReference>
<evidence type="ECO:0000313" key="3">
    <source>
        <dbReference type="EMBL" id="GAA1973624.1"/>
    </source>
</evidence>
<dbReference type="Proteomes" id="UP001500326">
    <property type="component" value="Unassembled WGS sequence"/>
</dbReference>
<name>A0ABP5D3S8_9MICO</name>
<organism evidence="3 4">
    <name type="scientific">Microbacterium pumilum</name>
    <dbReference type="NCBI Taxonomy" id="344165"/>
    <lineage>
        <taxon>Bacteria</taxon>
        <taxon>Bacillati</taxon>
        <taxon>Actinomycetota</taxon>
        <taxon>Actinomycetes</taxon>
        <taxon>Micrococcales</taxon>
        <taxon>Microbacteriaceae</taxon>
        <taxon>Microbacterium</taxon>
    </lineage>
</organism>
<dbReference type="InterPro" id="IPR007037">
    <property type="entry name" value="SIP_rossman_dom"/>
</dbReference>
<evidence type="ECO:0000256" key="1">
    <source>
        <dbReference type="SAM" id="MobiDB-lite"/>
    </source>
</evidence>
<dbReference type="SUPFAM" id="SSF63380">
    <property type="entry name" value="Riboflavin synthase domain-like"/>
    <property type="match status" value="1"/>
</dbReference>
<feature type="region of interest" description="Disordered" evidence="1">
    <location>
        <begin position="1"/>
        <end position="32"/>
    </location>
</feature>
<dbReference type="InterPro" id="IPR039374">
    <property type="entry name" value="SIP_fam"/>
</dbReference>
<dbReference type="Gene3D" id="2.40.30.10">
    <property type="entry name" value="Translation factors"/>
    <property type="match status" value="1"/>
</dbReference>
<dbReference type="PANTHER" id="PTHR30157">
    <property type="entry name" value="FERRIC REDUCTASE, NADPH-DEPENDENT"/>
    <property type="match status" value="1"/>
</dbReference>
<dbReference type="InterPro" id="IPR017927">
    <property type="entry name" value="FAD-bd_FR_type"/>
</dbReference>
<dbReference type="InterPro" id="IPR017938">
    <property type="entry name" value="Riboflavin_synthase-like_b-brl"/>
</dbReference>
<protein>
    <submittedName>
        <fullName evidence="3">Siderophore-interacting protein</fullName>
    </submittedName>
</protein>
<dbReference type="RefSeq" id="WP_344057709.1">
    <property type="nucleotide sequence ID" value="NZ_BAAAOH010000001.1"/>
</dbReference>
<reference evidence="4" key="1">
    <citation type="journal article" date="2019" name="Int. J. Syst. Evol. Microbiol.">
        <title>The Global Catalogue of Microorganisms (GCM) 10K type strain sequencing project: providing services to taxonomists for standard genome sequencing and annotation.</title>
        <authorList>
            <consortium name="The Broad Institute Genomics Platform"/>
            <consortium name="The Broad Institute Genome Sequencing Center for Infectious Disease"/>
            <person name="Wu L."/>
            <person name="Ma J."/>
        </authorList>
    </citation>
    <scope>NUCLEOTIDE SEQUENCE [LARGE SCALE GENOMIC DNA]</scope>
    <source>
        <strain evidence="4">JCM 14902</strain>
    </source>
</reference>
<feature type="domain" description="FAD-binding FR-type" evidence="2">
    <location>
        <begin position="29"/>
        <end position="160"/>
    </location>
</feature>
<accession>A0ABP5D3S8</accession>
<dbReference type="InterPro" id="IPR013113">
    <property type="entry name" value="SIP_FAD-bd"/>
</dbReference>
<dbReference type="PANTHER" id="PTHR30157:SF0">
    <property type="entry name" value="NADPH-DEPENDENT FERRIC-CHELATE REDUCTASE"/>
    <property type="match status" value="1"/>
</dbReference>
<dbReference type="InterPro" id="IPR039261">
    <property type="entry name" value="FNR_nucleotide-bd"/>
</dbReference>
<dbReference type="PROSITE" id="PS51384">
    <property type="entry name" value="FAD_FR"/>
    <property type="match status" value="1"/>
</dbReference>